<organism evidence="2">
    <name type="scientific">Perkinsus marinus (strain ATCC 50983 / TXsc)</name>
    <dbReference type="NCBI Taxonomy" id="423536"/>
    <lineage>
        <taxon>Eukaryota</taxon>
        <taxon>Sar</taxon>
        <taxon>Alveolata</taxon>
        <taxon>Perkinsozoa</taxon>
        <taxon>Perkinsea</taxon>
        <taxon>Perkinsida</taxon>
        <taxon>Perkinsidae</taxon>
        <taxon>Perkinsus</taxon>
    </lineage>
</organism>
<proteinExistence type="predicted"/>
<accession>C5KW98</accession>
<dbReference type="EMBL" id="GG676994">
    <property type="protein sequence ID" value="EER11209.1"/>
    <property type="molecule type" value="Genomic_DNA"/>
</dbReference>
<dbReference type="Proteomes" id="UP000007800">
    <property type="component" value="Unassembled WGS sequence"/>
</dbReference>
<dbReference type="RefSeq" id="XP_002779414.1">
    <property type="nucleotide sequence ID" value="XM_002779368.1"/>
</dbReference>
<dbReference type="AlphaFoldDB" id="C5KW98"/>
<sequence>MTGSVAVVDITIDPDSMRPKAGEQYIQLVGLSKQSLQSGWSLPVLNRVQDVTFVDAESIMMPTDAPAGAQASISGTVLALSCILRPRGGASSVVWVLHFADDEVPVAFKGANNIINRSCLCPGSSVEIVGVLKKGSAPVSGRRCEIRLADSAVSIRRLSEGHPGLRIKITYVLAGAAILGACSDVHEGCPLHAVRALCRSLDPQVDTRIAHSEPCTNPALVLGYSSILTRPEMVRPVCHGPSIVFRELPSCWHRQIFECARNMMLGEPFSVASAPRADSVAVYNLASGLHCRNSLGVHVGGPMVVANSDPPAALTDKRGIVVRCAKGVCYFQCPDGTLGHSKGDLRSALSVIGKLSDREEKLALSHASSLHPVLYSVGEVSRLSPSTPFTLKAVVLCEISHRNLSRAPDVLLASVNAEGWDVAIQDMAPKGQLLRMWISRTQLRRELPVPSLVDISDVIVLVNDYVPERHTIGPFRPVFSVLLPTGFIELRWPRLPPSIVPHALPDNFWVTGRVSWLREVNAFATCCECGEKIYLLSACSCSRVRVLSAEDLSLDDLDVSFVAKGEIVSDMGFCMQAVFVGEAALAVCADSPITGSLSDGIKRFIIADGGGTAMLASRESRESKWEPQYAGFTYPERVSGRFRFSGERQEDGLHLDQARLLEESQGGINARLEMHVFRNLEKME</sequence>
<dbReference type="InParanoid" id="C5KW98"/>
<gene>
    <name evidence="1" type="ORF">Pmar_PMAR014507</name>
</gene>
<reference evidence="1 2" key="1">
    <citation type="submission" date="2008-07" db="EMBL/GenBank/DDBJ databases">
        <authorList>
            <person name="El-Sayed N."/>
            <person name="Caler E."/>
            <person name="Inman J."/>
            <person name="Amedeo P."/>
            <person name="Hass B."/>
            <person name="Wortman J."/>
        </authorList>
    </citation>
    <scope>NUCLEOTIDE SEQUENCE [LARGE SCALE GENOMIC DNA]</scope>
    <source>
        <strain evidence="2">ATCC 50983 / TXsc</strain>
    </source>
</reference>
<keyword evidence="2" id="KW-1185">Reference proteome</keyword>
<evidence type="ECO:0008006" key="3">
    <source>
        <dbReference type="Google" id="ProtNLM"/>
    </source>
</evidence>
<evidence type="ECO:0000313" key="1">
    <source>
        <dbReference type="EMBL" id="EER11209.1"/>
    </source>
</evidence>
<dbReference type="OrthoDB" id="441607at2759"/>
<dbReference type="OMA" id="IFECARN"/>
<dbReference type="GeneID" id="9056905"/>
<protein>
    <recommendedName>
        <fullName evidence="3">CST complex subunit CTC1</fullName>
    </recommendedName>
</protein>
<evidence type="ECO:0000313" key="2">
    <source>
        <dbReference type="Proteomes" id="UP000007800"/>
    </source>
</evidence>
<name>C5KW98_PERM5</name>